<dbReference type="STRING" id="1325335.GCA_001418025_01551"/>
<name>A0A0K6GNY8_9BACL</name>
<keyword evidence="3" id="KW-0808">Transferase</keyword>
<feature type="domain" description="Protein-PII uridylyltransferase N-terminal" evidence="1">
    <location>
        <begin position="57"/>
        <end position="178"/>
    </location>
</feature>
<dbReference type="CDD" id="cd05401">
    <property type="entry name" value="NT_GlnE_GlnD_like"/>
    <property type="match status" value="1"/>
</dbReference>
<evidence type="ECO:0000259" key="1">
    <source>
        <dbReference type="Pfam" id="PF03445"/>
    </source>
</evidence>
<dbReference type="Proteomes" id="UP000182738">
    <property type="component" value="Unassembled WGS sequence"/>
</dbReference>
<gene>
    <name evidence="3" type="ORF">Ga0061060_10873</name>
</gene>
<dbReference type="Pfam" id="PF03445">
    <property type="entry name" value="DUF294"/>
    <property type="match status" value="1"/>
</dbReference>
<accession>A0A0K6GNY8</accession>
<sequence>MFHLVRHEDGDVMNDFETIIVRAEQCNDMSELKQLHDEVAFLLSSFSISFSCIFEVYDALCMCHDTLMKQALLLAEREVDRKGIGKKPSSFCWFVMGSSGRKEPTVWTDQDNGVIFSCLRSEKEDCYVYMREYARIGVLFLNEIGYPYCTGYVMATNKRWLKETDDWGEQIDKYVQNEHIDDIRYLSMLVDMRPIYGEYSLVIQLKETLYKKIATTFSLRNRMIDSIRIPFVPIGPFGRVYVERWGENSGMIDIKQGGYVQLNHMLKWVAVQKQFIDAHSTFERLTRWYDENGCSQRLFERIEEALETFLYFRLRCSVKGNNLVVRHLSKEEKQRLKRALTVAKKVQHYARKWV</sequence>
<dbReference type="AlphaFoldDB" id="A0A0K6GNY8"/>
<reference evidence="4" key="1">
    <citation type="submission" date="2015-08" db="EMBL/GenBank/DDBJ databases">
        <authorList>
            <person name="Varghese N."/>
        </authorList>
    </citation>
    <scope>NUCLEOTIDE SEQUENCE [LARGE SCALE GENOMIC DNA]</scope>
    <source>
        <strain evidence="4">DSM 27374</strain>
    </source>
</reference>
<evidence type="ECO:0000259" key="2">
    <source>
        <dbReference type="Pfam" id="PF10335"/>
    </source>
</evidence>
<dbReference type="InterPro" id="IPR005105">
    <property type="entry name" value="GlnD_Uridyltrans_N"/>
</dbReference>
<dbReference type="InterPro" id="IPR018821">
    <property type="entry name" value="DUF294_put_nucleoTrafse_sb-bd"/>
</dbReference>
<dbReference type="EMBL" id="CYGZ01000008">
    <property type="protein sequence ID" value="CUA80243.1"/>
    <property type="molecule type" value="Genomic_DNA"/>
</dbReference>
<feature type="domain" description="DUF294" evidence="2">
    <location>
        <begin position="222"/>
        <end position="351"/>
    </location>
</feature>
<protein>
    <submittedName>
        <fullName evidence="3">Putative nucleotidyltransferase substrate binding domain/Putative nucleotidyltransferase DUF294</fullName>
    </submittedName>
</protein>
<dbReference type="Pfam" id="PF10335">
    <property type="entry name" value="DUF294_C"/>
    <property type="match status" value="1"/>
</dbReference>
<evidence type="ECO:0000313" key="4">
    <source>
        <dbReference type="Proteomes" id="UP000182738"/>
    </source>
</evidence>
<organism evidence="3 4">
    <name type="scientific">Anoxybacillus suryakundensis</name>
    <dbReference type="NCBI Taxonomy" id="1325335"/>
    <lineage>
        <taxon>Bacteria</taxon>
        <taxon>Bacillati</taxon>
        <taxon>Bacillota</taxon>
        <taxon>Bacilli</taxon>
        <taxon>Bacillales</taxon>
        <taxon>Anoxybacillaceae</taxon>
        <taxon>Anoxybacillus</taxon>
    </lineage>
</organism>
<evidence type="ECO:0000313" key="3">
    <source>
        <dbReference type="EMBL" id="CUA80243.1"/>
    </source>
</evidence>
<dbReference type="GO" id="GO:0008773">
    <property type="term" value="F:[protein-PII] uridylyltransferase activity"/>
    <property type="evidence" value="ECO:0007669"/>
    <property type="project" value="InterPro"/>
</dbReference>
<keyword evidence="4" id="KW-1185">Reference proteome</keyword>
<proteinExistence type="predicted"/>